<comment type="caution">
    <text evidence="2">The sequence shown here is derived from an EMBL/GenBank/DDBJ whole genome shotgun (WGS) entry which is preliminary data.</text>
</comment>
<dbReference type="RefSeq" id="WP_184228698.1">
    <property type="nucleotide sequence ID" value="NZ_JACHDE010000028.1"/>
</dbReference>
<evidence type="ECO:0000256" key="1">
    <source>
        <dbReference type="SAM" id="MobiDB-lite"/>
    </source>
</evidence>
<organism evidence="2 3">
    <name type="scientific">Paraburkholderia youngii</name>
    <dbReference type="NCBI Taxonomy" id="2782701"/>
    <lineage>
        <taxon>Bacteria</taxon>
        <taxon>Pseudomonadati</taxon>
        <taxon>Pseudomonadota</taxon>
        <taxon>Betaproteobacteria</taxon>
        <taxon>Burkholderiales</taxon>
        <taxon>Burkholderiaceae</taxon>
        <taxon>Paraburkholderia</taxon>
    </lineage>
</organism>
<protein>
    <submittedName>
        <fullName evidence="2">Uncharacterized protein</fullName>
    </submittedName>
</protein>
<dbReference type="AlphaFoldDB" id="A0A7W8P580"/>
<accession>A0A7W8P580</accession>
<reference evidence="2 3" key="1">
    <citation type="submission" date="2020-08" db="EMBL/GenBank/DDBJ databases">
        <title>Genomic Encyclopedia of Type Strains, Phase IV (KMG-V): Genome sequencing to study the core and pangenomes of soil and plant-associated prokaryotes.</title>
        <authorList>
            <person name="Whitman W."/>
        </authorList>
    </citation>
    <scope>NUCLEOTIDE SEQUENCE [LARGE SCALE GENOMIC DNA]</scope>
    <source>
        <strain evidence="2 3">JPY162</strain>
    </source>
</reference>
<evidence type="ECO:0000313" key="2">
    <source>
        <dbReference type="EMBL" id="MBB5405179.1"/>
    </source>
</evidence>
<sequence length="84" mass="9592">MKVVDTDIGEANICFFQLLQNTSLRLRLRCARETRLVPTVAVERLKKRIVEGRRKPANAHVNTNGPRRLRNRPLDSRGVRTVSG</sequence>
<name>A0A7W8P580_9BURK</name>
<dbReference type="Proteomes" id="UP000592820">
    <property type="component" value="Unassembled WGS sequence"/>
</dbReference>
<evidence type="ECO:0000313" key="3">
    <source>
        <dbReference type="Proteomes" id="UP000592820"/>
    </source>
</evidence>
<proteinExistence type="predicted"/>
<feature type="region of interest" description="Disordered" evidence="1">
    <location>
        <begin position="53"/>
        <end position="84"/>
    </location>
</feature>
<gene>
    <name evidence="2" type="ORF">HDG41_007275</name>
</gene>
<dbReference type="EMBL" id="JACHDE010000028">
    <property type="protein sequence ID" value="MBB5405179.1"/>
    <property type="molecule type" value="Genomic_DNA"/>
</dbReference>